<name>A0A0R1UAK0_9LACO</name>
<proteinExistence type="predicted"/>
<comment type="caution">
    <text evidence="1">The sequence shown here is derived from an EMBL/GenBank/DDBJ whole genome shotgun (WGS) entry which is preliminary data.</text>
</comment>
<dbReference type="Proteomes" id="UP000050816">
    <property type="component" value="Unassembled WGS sequence"/>
</dbReference>
<accession>A0A0R1UAK0</accession>
<evidence type="ECO:0000313" key="2">
    <source>
        <dbReference type="Proteomes" id="UP000050816"/>
    </source>
</evidence>
<dbReference type="EMBL" id="AZFK01000030">
    <property type="protein sequence ID" value="KRL90380.1"/>
    <property type="molecule type" value="Genomic_DNA"/>
</dbReference>
<reference evidence="1 2" key="1">
    <citation type="journal article" date="2015" name="Genome Announc.">
        <title>Expanding the biotechnology potential of lactobacilli through comparative genomics of 213 strains and associated genera.</title>
        <authorList>
            <person name="Sun Z."/>
            <person name="Harris H.M."/>
            <person name="McCann A."/>
            <person name="Guo C."/>
            <person name="Argimon S."/>
            <person name="Zhang W."/>
            <person name="Yang X."/>
            <person name="Jeffery I.B."/>
            <person name="Cooney J.C."/>
            <person name="Kagawa T.F."/>
            <person name="Liu W."/>
            <person name="Song Y."/>
            <person name="Salvetti E."/>
            <person name="Wrobel A."/>
            <person name="Rasinkangas P."/>
            <person name="Parkhill J."/>
            <person name="Rea M.C."/>
            <person name="O'Sullivan O."/>
            <person name="Ritari J."/>
            <person name="Douillard F.P."/>
            <person name="Paul Ross R."/>
            <person name="Yang R."/>
            <person name="Briner A.E."/>
            <person name="Felis G.E."/>
            <person name="de Vos W.M."/>
            <person name="Barrangou R."/>
            <person name="Klaenhammer T.R."/>
            <person name="Caufield P.W."/>
            <person name="Cui Y."/>
            <person name="Zhang H."/>
            <person name="O'Toole P.W."/>
        </authorList>
    </citation>
    <scope>NUCLEOTIDE SEQUENCE [LARGE SCALE GENOMIC DNA]</scope>
    <source>
        <strain evidence="1 2">DSM 15946</strain>
    </source>
</reference>
<evidence type="ECO:0000313" key="1">
    <source>
        <dbReference type="EMBL" id="KRL90380.1"/>
    </source>
</evidence>
<sequence length="59" mass="6652">MSTFQALTLMIALLNFDYRIGQISLQNLLQNLPGKMKLGEFWCNFDNAKKASPQGFNLG</sequence>
<organism evidence="1 2">
    <name type="scientific">Limosilactobacillus ingluviei DSM 15946</name>
    <dbReference type="NCBI Taxonomy" id="1423760"/>
    <lineage>
        <taxon>Bacteria</taxon>
        <taxon>Bacillati</taxon>
        <taxon>Bacillota</taxon>
        <taxon>Bacilli</taxon>
        <taxon>Lactobacillales</taxon>
        <taxon>Lactobacillaceae</taxon>
        <taxon>Limosilactobacillus</taxon>
    </lineage>
</organism>
<dbReference type="AlphaFoldDB" id="A0A0R1UAK0"/>
<dbReference type="RefSeq" id="WP_056954550.1">
    <property type="nucleotide sequence ID" value="NZ_AZFK01000030.1"/>
</dbReference>
<dbReference type="PATRIC" id="fig|1423760.3.peg.1456"/>
<protein>
    <submittedName>
        <fullName evidence="1">Uncharacterized protein</fullName>
    </submittedName>
</protein>
<gene>
    <name evidence="1" type="ORF">FC43_GL001389</name>
</gene>